<feature type="region of interest" description="Disordered" evidence="1">
    <location>
        <begin position="175"/>
        <end position="202"/>
    </location>
</feature>
<evidence type="ECO:0000313" key="3">
    <source>
        <dbReference type="EMBL" id="KAJ8299245.1"/>
    </source>
</evidence>
<dbReference type="Pfam" id="PF08416">
    <property type="entry name" value="PTB"/>
    <property type="match status" value="1"/>
</dbReference>
<gene>
    <name evidence="3" type="ORF">KUTeg_023305</name>
</gene>
<evidence type="ECO:0000256" key="1">
    <source>
        <dbReference type="SAM" id="MobiDB-lite"/>
    </source>
</evidence>
<proteinExistence type="predicted"/>
<dbReference type="InterPro" id="IPR013625">
    <property type="entry name" value="PTB"/>
</dbReference>
<comment type="caution">
    <text evidence="3">The sequence shown here is derived from an EMBL/GenBank/DDBJ whole genome shotgun (WGS) entry which is preliminary data.</text>
</comment>
<dbReference type="SUPFAM" id="SSF50729">
    <property type="entry name" value="PH domain-like"/>
    <property type="match status" value="1"/>
</dbReference>
<dbReference type="InterPro" id="IPR011993">
    <property type="entry name" value="PH-like_dom_sf"/>
</dbReference>
<dbReference type="PANTHER" id="PTHR12287:SF23">
    <property type="entry name" value="AROUSER, ISOFORM A-RELATED"/>
    <property type="match status" value="1"/>
</dbReference>
<organism evidence="3 4">
    <name type="scientific">Tegillarca granosa</name>
    <name type="common">Malaysian cockle</name>
    <name type="synonym">Anadara granosa</name>
    <dbReference type="NCBI Taxonomy" id="220873"/>
    <lineage>
        <taxon>Eukaryota</taxon>
        <taxon>Metazoa</taxon>
        <taxon>Spiralia</taxon>
        <taxon>Lophotrochozoa</taxon>
        <taxon>Mollusca</taxon>
        <taxon>Bivalvia</taxon>
        <taxon>Autobranchia</taxon>
        <taxon>Pteriomorphia</taxon>
        <taxon>Arcoida</taxon>
        <taxon>Arcoidea</taxon>
        <taxon>Arcidae</taxon>
        <taxon>Tegillarca</taxon>
    </lineage>
</organism>
<dbReference type="PANTHER" id="PTHR12287">
    <property type="entry name" value="EPIDERMAL GROWTH FACTOR RECEPTOR KINASE SUBSTRATE EPS8-RELATED PROTEIN"/>
    <property type="match status" value="1"/>
</dbReference>
<reference evidence="3 4" key="1">
    <citation type="submission" date="2022-12" db="EMBL/GenBank/DDBJ databases">
        <title>Chromosome-level genome of Tegillarca granosa.</title>
        <authorList>
            <person name="Kim J."/>
        </authorList>
    </citation>
    <scope>NUCLEOTIDE SEQUENCE [LARGE SCALE GENOMIC DNA]</scope>
    <source>
        <strain evidence="3">Teg-2019</strain>
        <tissue evidence="3">Adductor muscle</tissue>
    </source>
</reference>
<feature type="domain" description="PTB" evidence="2">
    <location>
        <begin position="81"/>
        <end position="171"/>
    </location>
</feature>
<dbReference type="InterPro" id="IPR039801">
    <property type="entry name" value="EPS8-like"/>
</dbReference>
<dbReference type="Proteomes" id="UP001217089">
    <property type="component" value="Unassembled WGS sequence"/>
</dbReference>
<feature type="region of interest" description="Disordered" evidence="1">
    <location>
        <begin position="1"/>
        <end position="35"/>
    </location>
</feature>
<dbReference type="Gene3D" id="2.30.29.30">
    <property type="entry name" value="Pleckstrin-homology domain (PH domain)/Phosphotyrosine-binding domain (PTB)"/>
    <property type="match status" value="1"/>
</dbReference>
<name>A0ABQ9E6Z7_TEGGR</name>
<evidence type="ECO:0000313" key="4">
    <source>
        <dbReference type="Proteomes" id="UP001217089"/>
    </source>
</evidence>
<sequence length="282" mass="32168">MPGFTSRTADMNGYNDFERGHHRTSSYQQNGGIDPYRRDEFYREEPYNDLYSRQVRSNGYGNDIDQGSLDGRDMRDEPTFEVDHLATYSSKTGVMHAEDGLRKLRQMENTTGIWTMRCLLIVERKNLIVIDKGNGEELERFPIQLVHEPTAIFKDDRREIYTNLILFTILDDPRKRNSQQRIPPPPNHSAPEPPRPYDGSRWLGRTGGKTYFNYSSTGGNSPAPLYSTTAGIYSTPGNNHSSALNTYAFPNREGIIGSITINSENIKDVYNNNKTEIIESII</sequence>
<feature type="compositionally biased region" description="Pro residues" evidence="1">
    <location>
        <begin position="182"/>
        <end position="196"/>
    </location>
</feature>
<protein>
    <recommendedName>
        <fullName evidence="2">PTB domain-containing protein</fullName>
    </recommendedName>
</protein>
<evidence type="ECO:0000259" key="2">
    <source>
        <dbReference type="Pfam" id="PF08416"/>
    </source>
</evidence>
<accession>A0ABQ9E6Z7</accession>
<keyword evidence="4" id="KW-1185">Reference proteome</keyword>
<dbReference type="EMBL" id="JARBDR010000921">
    <property type="protein sequence ID" value="KAJ8299245.1"/>
    <property type="molecule type" value="Genomic_DNA"/>
</dbReference>